<dbReference type="Pfam" id="PF14433">
    <property type="entry name" value="SUKH-3"/>
    <property type="match status" value="1"/>
</dbReference>
<name>G8LVN3_ACECE</name>
<dbReference type="eggNOG" id="ENOG5032ZX5">
    <property type="taxonomic scope" value="Bacteria"/>
</dbReference>
<evidence type="ECO:0008006" key="3">
    <source>
        <dbReference type="Google" id="ProtNLM"/>
    </source>
</evidence>
<dbReference type="RefSeq" id="WP_014256212.1">
    <property type="nucleotide sequence ID" value="NC_016627.1"/>
</dbReference>
<reference evidence="2" key="1">
    <citation type="submission" date="2011-12" db="EMBL/GenBank/DDBJ databases">
        <title>Complete sequence of Clostridium clariflavum DSM 19732.</title>
        <authorList>
            <consortium name="US DOE Joint Genome Institute"/>
            <person name="Lucas S."/>
            <person name="Han J."/>
            <person name="Lapidus A."/>
            <person name="Cheng J.-F."/>
            <person name="Goodwin L."/>
            <person name="Pitluck S."/>
            <person name="Peters L."/>
            <person name="Teshima H."/>
            <person name="Detter J.C."/>
            <person name="Han C."/>
            <person name="Tapia R."/>
            <person name="Land M."/>
            <person name="Hauser L."/>
            <person name="Kyrpides N."/>
            <person name="Ivanova N."/>
            <person name="Pagani I."/>
            <person name="Kitzmiller T."/>
            <person name="Lynd L."/>
            <person name="Izquierdo J."/>
            <person name="Woyke T."/>
        </authorList>
    </citation>
    <scope>NUCLEOTIDE SEQUENCE [LARGE SCALE GENOMIC DNA]</scope>
    <source>
        <strain evidence="2">DSM 19732 / NBRC 101661 / EBR45</strain>
    </source>
</reference>
<accession>G8LVN3</accession>
<dbReference type="EMBL" id="CP003065">
    <property type="protein sequence ID" value="AEV69669.1"/>
    <property type="molecule type" value="Genomic_DNA"/>
</dbReference>
<dbReference type="HOGENOM" id="CLU_137249_1_1_9"/>
<keyword evidence="2" id="KW-1185">Reference proteome</keyword>
<gene>
    <name evidence="1" type="ordered locus">Clocl_3142</name>
</gene>
<dbReference type="AlphaFoldDB" id="G8LVN3"/>
<dbReference type="InterPro" id="IPR025850">
    <property type="entry name" value="SUKH-3"/>
</dbReference>
<dbReference type="KEGG" id="ccl:Clocl_3142"/>
<reference evidence="1 2" key="2">
    <citation type="journal article" date="2012" name="Stand. Genomic Sci.">
        <title>Complete Genome Sequence of Clostridium clariflavum DSM 19732.</title>
        <authorList>
            <person name="Izquierdo J.A."/>
            <person name="Goodwin L."/>
            <person name="Davenport K.W."/>
            <person name="Teshima H."/>
            <person name="Bruce D."/>
            <person name="Detter C."/>
            <person name="Tapia R."/>
            <person name="Han S."/>
            <person name="Land M."/>
            <person name="Hauser L."/>
            <person name="Jeffries C.D."/>
            <person name="Han J."/>
            <person name="Pitluck S."/>
            <person name="Nolan M."/>
            <person name="Chen A."/>
            <person name="Huntemann M."/>
            <person name="Mavromatis K."/>
            <person name="Mikhailova N."/>
            <person name="Liolios K."/>
            <person name="Woyke T."/>
            <person name="Lynd L.R."/>
        </authorList>
    </citation>
    <scope>NUCLEOTIDE SEQUENCE [LARGE SCALE GENOMIC DNA]</scope>
    <source>
        <strain evidence="2">DSM 19732 / NBRC 101661 / EBR45</strain>
    </source>
</reference>
<evidence type="ECO:0000313" key="2">
    <source>
        <dbReference type="Proteomes" id="UP000005435"/>
    </source>
</evidence>
<organism evidence="1 2">
    <name type="scientific">Acetivibrio clariflavus (strain DSM 19732 / NBRC 101661 / EBR45)</name>
    <name type="common">Clostridium clariflavum</name>
    <dbReference type="NCBI Taxonomy" id="720554"/>
    <lineage>
        <taxon>Bacteria</taxon>
        <taxon>Bacillati</taxon>
        <taxon>Bacillota</taxon>
        <taxon>Clostridia</taxon>
        <taxon>Eubacteriales</taxon>
        <taxon>Oscillospiraceae</taxon>
        <taxon>Acetivibrio</taxon>
    </lineage>
</organism>
<protein>
    <recommendedName>
        <fullName evidence="3">SUKH-3 immunity protein</fullName>
    </recommendedName>
</protein>
<sequence>MDKYEVAKKKLIDSGWYEGRKIDISDLEKSLTEDGYVVSNTVRDFLEEFGLLKISFNNPKNNKFINTIYVDPRKTGVFKSVIDAYGRHCNTTMVPVADLPKHCMTICITEDGHFYGGYDDWLLKLGDDFFEALYNLLSGTEIKPEMVKLND</sequence>
<dbReference type="Proteomes" id="UP000005435">
    <property type="component" value="Chromosome"/>
</dbReference>
<proteinExistence type="predicted"/>
<evidence type="ECO:0000313" key="1">
    <source>
        <dbReference type="EMBL" id="AEV69669.1"/>
    </source>
</evidence>